<dbReference type="InterPro" id="IPR011650">
    <property type="entry name" value="Peptidase_M20_dimer"/>
</dbReference>
<reference evidence="15 16" key="1">
    <citation type="journal article" date="2015" name="Genome Announc.">
        <title>Expanding the biotechnology potential of lactobacilli through comparative genomics of 213 strains and associated genera.</title>
        <authorList>
            <person name="Sun Z."/>
            <person name="Harris H.M."/>
            <person name="McCann A."/>
            <person name="Guo C."/>
            <person name="Argimon S."/>
            <person name="Zhang W."/>
            <person name="Yang X."/>
            <person name="Jeffery I.B."/>
            <person name="Cooney J.C."/>
            <person name="Kagawa T.F."/>
            <person name="Liu W."/>
            <person name="Song Y."/>
            <person name="Salvetti E."/>
            <person name="Wrobel A."/>
            <person name="Rasinkangas P."/>
            <person name="Parkhill J."/>
            <person name="Rea M.C."/>
            <person name="O'Sullivan O."/>
            <person name="Ritari J."/>
            <person name="Douillard F.P."/>
            <person name="Paul Ross R."/>
            <person name="Yang R."/>
            <person name="Briner A.E."/>
            <person name="Felis G.E."/>
            <person name="de Vos W.M."/>
            <person name="Barrangou R."/>
            <person name="Klaenhammer T.R."/>
            <person name="Caufield P.W."/>
            <person name="Cui Y."/>
            <person name="Zhang H."/>
            <person name="O'Toole P.W."/>
        </authorList>
    </citation>
    <scope>NUCLEOTIDE SEQUENCE [LARGE SCALE GENOMIC DNA]</scope>
    <source>
        <strain evidence="15 16">DSM 15833</strain>
    </source>
</reference>
<dbReference type="HAMAP" id="MF_00550">
    <property type="entry name" value="Aminopeptidase_M20"/>
    <property type="match status" value="1"/>
</dbReference>
<feature type="binding site" evidence="11 13">
    <location>
        <position position="144"/>
    </location>
    <ligand>
        <name>Zn(2+)</name>
        <dbReference type="ChEBI" id="CHEBI:29105"/>
        <label>2</label>
    </ligand>
</feature>
<dbReference type="GO" id="GO:0008237">
    <property type="term" value="F:metallopeptidase activity"/>
    <property type="evidence" value="ECO:0007669"/>
    <property type="project" value="UniProtKB-KW"/>
</dbReference>
<dbReference type="GO" id="GO:0008270">
    <property type="term" value="F:zinc ion binding"/>
    <property type="evidence" value="ECO:0007669"/>
    <property type="project" value="UniProtKB-UniRule"/>
</dbReference>
<dbReference type="AlphaFoldDB" id="A0A0R1TSA0"/>
<dbReference type="NCBIfam" id="NF009920">
    <property type="entry name" value="PRK13381.1"/>
    <property type="match status" value="1"/>
</dbReference>
<comment type="caution">
    <text evidence="15">The sequence shown here is derived from an EMBL/GenBank/DDBJ whole genome shotgun (WGS) entry which is preliminary data.</text>
</comment>
<dbReference type="Proteomes" id="UP000051048">
    <property type="component" value="Unassembled WGS sequence"/>
</dbReference>
<keyword evidence="4 11" id="KW-0031">Aminopeptidase</keyword>
<dbReference type="STRING" id="1423740.FC36_GL001749"/>
<comment type="similarity">
    <text evidence="3 11">Belongs to the peptidase M20B family.</text>
</comment>
<dbReference type="InterPro" id="IPR002933">
    <property type="entry name" value="Peptidase_M20"/>
</dbReference>
<evidence type="ECO:0000256" key="5">
    <source>
        <dbReference type="ARBA" id="ARBA00022490"/>
    </source>
</evidence>
<feature type="binding site" evidence="11 13">
    <location>
        <position position="383"/>
    </location>
    <ligand>
        <name>Zn(2+)</name>
        <dbReference type="ChEBI" id="CHEBI:29105"/>
        <label>2</label>
    </ligand>
</feature>
<protein>
    <recommendedName>
        <fullName evidence="11">Peptidase T</fullName>
        <ecNumber evidence="11">3.4.11.4</ecNumber>
    </recommendedName>
    <alternativeName>
        <fullName evidence="11">Aminotripeptidase</fullName>
        <shortName evidence="11">Tripeptidase</shortName>
    </alternativeName>
    <alternativeName>
        <fullName evidence="11">Tripeptide aminopeptidase</fullName>
    </alternativeName>
</protein>
<evidence type="ECO:0000313" key="15">
    <source>
        <dbReference type="EMBL" id="KRL81346.1"/>
    </source>
</evidence>
<dbReference type="InterPro" id="IPR010161">
    <property type="entry name" value="Peptidase_M20B"/>
</dbReference>
<evidence type="ECO:0000256" key="9">
    <source>
        <dbReference type="ARBA" id="ARBA00022833"/>
    </source>
</evidence>
<evidence type="ECO:0000256" key="2">
    <source>
        <dbReference type="ARBA" id="ARBA00004496"/>
    </source>
</evidence>
<comment type="catalytic activity">
    <reaction evidence="1 11">
        <text>Release of the N-terminal residue from a tripeptide.</text>
        <dbReference type="EC" id="3.4.11.4"/>
    </reaction>
</comment>
<comment type="subcellular location">
    <subcellularLocation>
        <location evidence="2 11">Cytoplasm</location>
    </subcellularLocation>
</comment>
<evidence type="ECO:0000256" key="8">
    <source>
        <dbReference type="ARBA" id="ARBA00022801"/>
    </source>
</evidence>
<feature type="binding site" evidence="11 13">
    <location>
        <position position="81"/>
    </location>
    <ligand>
        <name>Zn(2+)</name>
        <dbReference type="ChEBI" id="CHEBI:29105"/>
        <label>1</label>
    </ligand>
</feature>
<evidence type="ECO:0000256" key="6">
    <source>
        <dbReference type="ARBA" id="ARBA00022670"/>
    </source>
</evidence>
<dbReference type="CDD" id="cd03892">
    <property type="entry name" value="M20_peptT"/>
    <property type="match status" value="1"/>
</dbReference>
<comment type="function">
    <text evidence="11">Cleaves the N-terminal amino acid of tripeptides.</text>
</comment>
<name>A0A0R1TSA0_9LACO</name>
<feature type="domain" description="Peptidase M20 dimerisation" evidence="14">
    <location>
        <begin position="210"/>
        <end position="311"/>
    </location>
</feature>
<dbReference type="Pfam" id="PF01546">
    <property type="entry name" value="Peptidase_M20"/>
    <property type="match status" value="1"/>
</dbReference>
<dbReference type="EC" id="3.4.11.4" evidence="11"/>
<feature type="binding site" evidence="11 13">
    <location>
        <position position="144"/>
    </location>
    <ligand>
        <name>Zn(2+)</name>
        <dbReference type="ChEBI" id="CHEBI:29105"/>
        <label>1</label>
    </ligand>
</feature>
<dbReference type="Gene3D" id="3.30.70.360">
    <property type="match status" value="1"/>
</dbReference>
<keyword evidence="6 11" id="KW-0645">Protease</keyword>
<feature type="active site" evidence="11 12">
    <location>
        <position position="83"/>
    </location>
</feature>
<evidence type="ECO:0000256" key="11">
    <source>
        <dbReference type="HAMAP-Rule" id="MF_00550"/>
    </source>
</evidence>
<proteinExistence type="inferred from homology"/>
<evidence type="ECO:0000256" key="1">
    <source>
        <dbReference type="ARBA" id="ARBA00000870"/>
    </source>
</evidence>
<gene>
    <name evidence="11" type="primary">pepT</name>
    <name evidence="15" type="ORF">FC36_GL001749</name>
</gene>
<feature type="binding site" evidence="11 13">
    <location>
        <position position="179"/>
    </location>
    <ligand>
        <name>Zn(2+)</name>
        <dbReference type="ChEBI" id="CHEBI:29105"/>
        <label>2</label>
    </ligand>
</feature>
<evidence type="ECO:0000256" key="12">
    <source>
        <dbReference type="PIRSR" id="PIRSR037215-1"/>
    </source>
</evidence>
<dbReference type="Gene3D" id="3.40.630.10">
    <property type="entry name" value="Zn peptidases"/>
    <property type="match status" value="1"/>
</dbReference>
<dbReference type="RefSeq" id="WP_025020566.1">
    <property type="nucleotide sequence ID" value="NZ_AZFH01000037.1"/>
</dbReference>
<dbReference type="FunFam" id="3.30.70.360:FF:000002">
    <property type="entry name" value="Peptidase T"/>
    <property type="match status" value="1"/>
</dbReference>
<dbReference type="GO" id="GO:0043171">
    <property type="term" value="P:peptide catabolic process"/>
    <property type="evidence" value="ECO:0007669"/>
    <property type="project" value="UniProtKB-UniRule"/>
</dbReference>
<evidence type="ECO:0000256" key="10">
    <source>
        <dbReference type="ARBA" id="ARBA00023049"/>
    </source>
</evidence>
<dbReference type="NCBIfam" id="TIGR01882">
    <property type="entry name" value="peptidase-T"/>
    <property type="match status" value="1"/>
</dbReference>
<evidence type="ECO:0000256" key="3">
    <source>
        <dbReference type="ARBA" id="ARBA00009692"/>
    </source>
</evidence>
<dbReference type="PROSITE" id="PS00759">
    <property type="entry name" value="ARGE_DAPE_CPG2_2"/>
    <property type="match status" value="1"/>
</dbReference>
<dbReference type="SUPFAM" id="SSF53187">
    <property type="entry name" value="Zn-dependent exopeptidases"/>
    <property type="match status" value="1"/>
</dbReference>
<dbReference type="PANTHER" id="PTHR42994">
    <property type="entry name" value="PEPTIDASE T"/>
    <property type="match status" value="1"/>
</dbReference>
<feature type="active site" description="Proton acceptor" evidence="11 12">
    <location>
        <position position="178"/>
    </location>
</feature>
<keyword evidence="9 11" id="KW-0862">Zinc</keyword>
<keyword evidence="8 11" id="KW-0378">Hydrolase</keyword>
<evidence type="ECO:0000313" key="16">
    <source>
        <dbReference type="Proteomes" id="UP000051048"/>
    </source>
</evidence>
<comment type="cofactor">
    <cofactor evidence="11 13">
        <name>Zn(2+)</name>
        <dbReference type="ChEBI" id="CHEBI:29105"/>
    </cofactor>
    <text evidence="11 13">Binds 2 Zn(2+) ions per subunit.</text>
</comment>
<sequence length="413" mass="45952">MEKYENLIPRFLKYVKVNTRSDEASKTVPSTPSLVEFAKNLAQELEEIGLQDVQIMDDGYVFATLPSNLDYDVRTVGFISHFDTADFNAENVNPQIVENYDGQSVINLDAEGKFVLDPAEFPSLKKYQGHTLITTDGLTLLGADDKAGDAEIITAMEYLIQHPEIKHGPVKVAFGPDEEIGTGADNFHVKEFGADFAYTVDAGPLGELEYETFNAAQLELTFHGKNVHPGSAKGLMINALQLAVDFQNQLPANDVPEKTDGRQGFYHLLKIEGTVEEAKAVYIIRDHDRQIFEARKKLVEDIVSFMNEKAGRGVVSYEMYDQYYNMREILEKDMSVVEVAKKAMENLDIKPIIEPVRGGTDGSKISFLGLPTPNFFAGGENMHGRYEYVSTTVMAQATDTILEIIRLVAAEKA</sequence>
<dbReference type="GO" id="GO:0006508">
    <property type="term" value="P:proteolysis"/>
    <property type="evidence" value="ECO:0007669"/>
    <property type="project" value="UniProtKB-UniRule"/>
</dbReference>
<dbReference type="InterPro" id="IPR036264">
    <property type="entry name" value="Bact_exopeptidase_dim_dom"/>
</dbReference>
<evidence type="ECO:0000256" key="7">
    <source>
        <dbReference type="ARBA" id="ARBA00022723"/>
    </source>
</evidence>
<dbReference type="GO" id="GO:0005829">
    <property type="term" value="C:cytosol"/>
    <property type="evidence" value="ECO:0007669"/>
    <property type="project" value="TreeGrafter"/>
</dbReference>
<dbReference type="PROSITE" id="PS00758">
    <property type="entry name" value="ARGE_DAPE_CPG2_1"/>
    <property type="match status" value="1"/>
</dbReference>
<organism evidence="15 16">
    <name type="scientific">Ligilactobacillus equi DSM 15833 = JCM 10991</name>
    <dbReference type="NCBI Taxonomy" id="1423740"/>
    <lineage>
        <taxon>Bacteria</taxon>
        <taxon>Bacillati</taxon>
        <taxon>Bacillota</taxon>
        <taxon>Bacilli</taxon>
        <taxon>Lactobacillales</taxon>
        <taxon>Lactobacillaceae</taxon>
        <taxon>Ligilactobacillus</taxon>
    </lineage>
</organism>
<evidence type="ECO:0000256" key="4">
    <source>
        <dbReference type="ARBA" id="ARBA00022438"/>
    </source>
</evidence>
<dbReference type="OrthoDB" id="9804934at2"/>
<dbReference type="Pfam" id="PF07687">
    <property type="entry name" value="M20_dimer"/>
    <property type="match status" value="1"/>
</dbReference>
<dbReference type="PATRIC" id="fig|1423740.3.peg.1886"/>
<dbReference type="GO" id="GO:0045148">
    <property type="term" value="F:tripeptide aminopeptidase activity"/>
    <property type="evidence" value="ECO:0007669"/>
    <property type="project" value="UniProtKB-UniRule"/>
</dbReference>
<dbReference type="InterPro" id="IPR001261">
    <property type="entry name" value="ArgE/DapE_CS"/>
</dbReference>
<dbReference type="SUPFAM" id="SSF55031">
    <property type="entry name" value="Bacterial exopeptidase dimerisation domain"/>
    <property type="match status" value="1"/>
</dbReference>
<dbReference type="NCBIfam" id="NF003976">
    <property type="entry name" value="PRK05469.1"/>
    <property type="match status" value="1"/>
</dbReference>
<accession>A0A0R1TSA0</accession>
<dbReference type="EMBL" id="AZFH01000037">
    <property type="protein sequence ID" value="KRL81346.1"/>
    <property type="molecule type" value="Genomic_DNA"/>
</dbReference>
<keyword evidence="7 11" id="KW-0479">Metal-binding</keyword>
<dbReference type="PANTHER" id="PTHR42994:SF1">
    <property type="entry name" value="PEPTIDASE T"/>
    <property type="match status" value="1"/>
</dbReference>
<evidence type="ECO:0000256" key="13">
    <source>
        <dbReference type="PIRSR" id="PIRSR037215-2"/>
    </source>
</evidence>
<keyword evidence="5 11" id="KW-0963">Cytoplasm</keyword>
<feature type="binding site" evidence="11 13">
    <location>
        <position position="201"/>
    </location>
    <ligand>
        <name>Zn(2+)</name>
        <dbReference type="ChEBI" id="CHEBI:29105"/>
        <label>1</label>
    </ligand>
</feature>
<evidence type="ECO:0000259" key="14">
    <source>
        <dbReference type="Pfam" id="PF07687"/>
    </source>
</evidence>
<keyword evidence="10 11" id="KW-0482">Metalloprotease</keyword>
<dbReference type="PIRSF" id="PIRSF037215">
    <property type="entry name" value="Peptidase_M20B"/>
    <property type="match status" value="1"/>
</dbReference>